<dbReference type="GO" id="GO:0016746">
    <property type="term" value="F:acyltransferase activity"/>
    <property type="evidence" value="ECO:0007669"/>
    <property type="project" value="UniProtKB-KW"/>
</dbReference>
<gene>
    <name evidence="6" type="ORF">TSPGSL018_277</name>
</gene>
<feature type="transmembrane region" description="Helical" evidence="5">
    <location>
        <begin position="142"/>
        <end position="166"/>
    </location>
</feature>
<accession>A0A061RJP2</accession>
<dbReference type="PANTHER" id="PTHR13285">
    <property type="entry name" value="ACYLTRANSFERASE"/>
    <property type="match status" value="1"/>
</dbReference>
<keyword evidence="6" id="KW-0012">Acyltransferase</keyword>
<evidence type="ECO:0000256" key="4">
    <source>
        <dbReference type="ARBA" id="ARBA00023136"/>
    </source>
</evidence>
<reference evidence="6" key="1">
    <citation type="submission" date="2014-05" db="EMBL/GenBank/DDBJ databases">
        <title>The transcriptome of the halophilic microalga Tetraselmis sp. GSL018 isolated from the Great Salt Lake, Utah.</title>
        <authorList>
            <person name="Jinkerson R.E."/>
            <person name="D'Adamo S."/>
            <person name="Posewitz M.C."/>
        </authorList>
    </citation>
    <scope>NUCLEOTIDE SEQUENCE</scope>
    <source>
        <strain evidence="6">GSL018</strain>
    </source>
</reference>
<dbReference type="AlphaFoldDB" id="A0A061RJP2"/>
<keyword evidence="4 5" id="KW-0472">Membrane</keyword>
<dbReference type="InterPro" id="IPR051085">
    <property type="entry name" value="MB_O-acyltransferase"/>
</dbReference>
<dbReference type="InterPro" id="IPR004299">
    <property type="entry name" value="MBOAT_fam"/>
</dbReference>
<name>A0A061RJP2_9CHLO</name>
<evidence type="ECO:0000256" key="3">
    <source>
        <dbReference type="ARBA" id="ARBA00022989"/>
    </source>
</evidence>
<evidence type="ECO:0000256" key="2">
    <source>
        <dbReference type="ARBA" id="ARBA00022692"/>
    </source>
</evidence>
<feature type="transmembrane region" description="Helical" evidence="5">
    <location>
        <begin position="267"/>
        <end position="288"/>
    </location>
</feature>
<dbReference type="Pfam" id="PF03062">
    <property type="entry name" value="MBOAT"/>
    <property type="match status" value="1"/>
</dbReference>
<proteinExistence type="predicted"/>
<keyword evidence="2 5" id="KW-0812">Transmembrane</keyword>
<dbReference type="PANTHER" id="PTHR13285:SF18">
    <property type="entry name" value="PROTEIN-CYSTEINE N-PALMITOYLTRANSFERASE RASP"/>
    <property type="match status" value="1"/>
</dbReference>
<evidence type="ECO:0000313" key="6">
    <source>
        <dbReference type="EMBL" id="JAC72198.1"/>
    </source>
</evidence>
<feature type="transmembrane region" description="Helical" evidence="5">
    <location>
        <begin position="234"/>
        <end position="255"/>
    </location>
</feature>
<comment type="subcellular location">
    <subcellularLocation>
        <location evidence="1">Membrane</location>
        <topology evidence="1">Multi-pass membrane protein</topology>
    </subcellularLocation>
</comment>
<evidence type="ECO:0000256" key="5">
    <source>
        <dbReference type="SAM" id="Phobius"/>
    </source>
</evidence>
<dbReference type="EMBL" id="GBEZ01013825">
    <property type="protein sequence ID" value="JAC72198.1"/>
    <property type="molecule type" value="Transcribed_RNA"/>
</dbReference>
<organism evidence="6">
    <name type="scientific">Tetraselmis sp. GSL018</name>
    <dbReference type="NCBI Taxonomy" id="582737"/>
    <lineage>
        <taxon>Eukaryota</taxon>
        <taxon>Viridiplantae</taxon>
        <taxon>Chlorophyta</taxon>
        <taxon>core chlorophytes</taxon>
        <taxon>Chlorodendrophyceae</taxon>
        <taxon>Chlorodendrales</taxon>
        <taxon>Chlorodendraceae</taxon>
        <taxon>Tetraselmis</taxon>
    </lineage>
</organism>
<feature type="transmembrane region" description="Helical" evidence="5">
    <location>
        <begin position="6"/>
        <end position="24"/>
    </location>
</feature>
<keyword evidence="6" id="KW-0808">Transferase</keyword>
<feature type="transmembrane region" description="Helical" evidence="5">
    <location>
        <begin position="102"/>
        <end position="130"/>
    </location>
</feature>
<keyword evidence="3 5" id="KW-1133">Transmembrane helix</keyword>
<dbReference type="GO" id="GO:0005783">
    <property type="term" value="C:endoplasmic reticulum"/>
    <property type="evidence" value="ECO:0007669"/>
    <property type="project" value="TreeGrafter"/>
</dbReference>
<protein>
    <submittedName>
        <fullName evidence="6">Membrane-bound o-acyltransferase-like isoform x1</fullName>
    </submittedName>
</protein>
<feature type="transmembrane region" description="Helical" evidence="5">
    <location>
        <begin position="308"/>
        <end position="327"/>
    </location>
</feature>
<dbReference type="GO" id="GO:0016020">
    <property type="term" value="C:membrane"/>
    <property type="evidence" value="ECO:0007669"/>
    <property type="project" value="UniProtKB-SubCell"/>
</dbReference>
<dbReference type="GO" id="GO:0019432">
    <property type="term" value="P:triglyceride biosynthetic process"/>
    <property type="evidence" value="ECO:0007669"/>
    <property type="project" value="UniProtKB-ARBA"/>
</dbReference>
<sequence>MLLSLRNLEMLAYVSVIIFAFSSVTRRGMSLSSEFDVGGPRFGQLRHLRPGWILGRSMDLSDIQWRAFRESFPVLTASMMAFSLLSALARNKAPRHLVDVHLVFSIVFIGFAHQAFSIFPVVFTTLNYCIAQRFKSVTYGHVLIWGYNLAVFFYARACGGFSFGSISPLLSGLDRYSGAQQWHICYNLVLLRGISFGLDLISAAQGSSKSSAESKKTRKGVEPLQMDAYNFKTYLAYIFYPPLYVAGPIMTFQDYASQLSSQKRPRARYVVFYAARLVAALLVLELMTHTLYFNGIAKQRVWRRWPEGFSVFDIGITGYWVLNFMWLKFLVIWRFFRCWALVEGTDPPENMLRCVNNNYDAEGFWRGWHASFNRWLVRYLYIPLGGARRRALNMWVIFTFVALWHDLEWRLLGWAWLTCLAFVPELAAKWAVRQPWAAGLRRSPWFRHLAAAAAAANIVALMAANLLGFVTGADGLPPGLPRRGGCDVLLQRADHVCHPRP</sequence>
<evidence type="ECO:0000256" key="1">
    <source>
        <dbReference type="ARBA" id="ARBA00004141"/>
    </source>
</evidence>
<feature type="transmembrane region" description="Helical" evidence="5">
    <location>
        <begin position="449"/>
        <end position="470"/>
    </location>
</feature>